<keyword evidence="2" id="KW-0687">Ribonucleoprotein</keyword>
<dbReference type="Gene3D" id="3.40.630.30">
    <property type="match status" value="1"/>
</dbReference>
<organism evidence="2 3">
    <name type="scientific">Nocardioides soli</name>
    <dbReference type="NCBI Taxonomy" id="1036020"/>
    <lineage>
        <taxon>Bacteria</taxon>
        <taxon>Bacillati</taxon>
        <taxon>Actinomycetota</taxon>
        <taxon>Actinomycetes</taxon>
        <taxon>Propionibacteriales</taxon>
        <taxon>Nocardioidaceae</taxon>
        <taxon>Nocardioides</taxon>
    </lineage>
</organism>
<evidence type="ECO:0000313" key="2">
    <source>
        <dbReference type="EMBL" id="MBB3045292.1"/>
    </source>
</evidence>
<name>A0A7W4W0P1_9ACTN</name>
<evidence type="ECO:0000259" key="1">
    <source>
        <dbReference type="PROSITE" id="PS51186"/>
    </source>
</evidence>
<accession>A0A7W4W0P1</accession>
<dbReference type="GO" id="GO:0016747">
    <property type="term" value="F:acyltransferase activity, transferring groups other than amino-acyl groups"/>
    <property type="evidence" value="ECO:0007669"/>
    <property type="project" value="InterPro"/>
</dbReference>
<proteinExistence type="predicted"/>
<dbReference type="RefSeq" id="WP_183595276.1">
    <property type="nucleotide sequence ID" value="NZ_JACHWR010000005.1"/>
</dbReference>
<dbReference type="PANTHER" id="PTHR43617">
    <property type="entry name" value="L-AMINO ACID N-ACETYLTRANSFERASE"/>
    <property type="match status" value="1"/>
</dbReference>
<protein>
    <submittedName>
        <fullName evidence="2">Ribosomal protein S18 acetylase RimI-like enzyme</fullName>
    </submittedName>
</protein>
<reference evidence="2 3" key="1">
    <citation type="submission" date="2020-08" db="EMBL/GenBank/DDBJ databases">
        <title>Sequencing the genomes of 1000 actinobacteria strains.</title>
        <authorList>
            <person name="Klenk H.-P."/>
        </authorList>
    </citation>
    <scope>NUCLEOTIDE SEQUENCE [LARGE SCALE GENOMIC DNA]</scope>
    <source>
        <strain evidence="2 3">DSM 105498</strain>
    </source>
</reference>
<gene>
    <name evidence="2" type="ORF">FHU40_005145</name>
</gene>
<dbReference type="AlphaFoldDB" id="A0A7W4W0P1"/>
<dbReference type="EMBL" id="JACHWR010000005">
    <property type="protein sequence ID" value="MBB3045292.1"/>
    <property type="molecule type" value="Genomic_DNA"/>
</dbReference>
<feature type="domain" description="N-acetyltransferase" evidence="1">
    <location>
        <begin position="11"/>
        <end position="162"/>
    </location>
</feature>
<keyword evidence="3" id="KW-1185">Reference proteome</keyword>
<dbReference type="CDD" id="cd04301">
    <property type="entry name" value="NAT_SF"/>
    <property type="match status" value="1"/>
</dbReference>
<dbReference type="PROSITE" id="PS51186">
    <property type="entry name" value="GNAT"/>
    <property type="match status" value="1"/>
</dbReference>
<dbReference type="InterPro" id="IPR000182">
    <property type="entry name" value="GNAT_dom"/>
</dbReference>
<sequence length="162" mass="18560">MTDDVATARRIRLRPATEGDREFLVRLYGSVRAEELDRVAWPPGQRDAFVRMQFDLQDRQYRQHNPHGTFDVVEVEERPAGRLYVDRRATDIRIVDIALLPEYCGRGIGTHLVREVLDEAAASGRTASIHVEVHNPAATLYERLGFAAVAEVGVYRRMEWRS</sequence>
<keyword evidence="2" id="KW-0689">Ribosomal protein</keyword>
<dbReference type="InterPro" id="IPR050276">
    <property type="entry name" value="MshD_Acetyltransferase"/>
</dbReference>
<dbReference type="SUPFAM" id="SSF55729">
    <property type="entry name" value="Acyl-CoA N-acyltransferases (Nat)"/>
    <property type="match status" value="1"/>
</dbReference>
<dbReference type="InterPro" id="IPR016181">
    <property type="entry name" value="Acyl_CoA_acyltransferase"/>
</dbReference>
<dbReference type="Pfam" id="PF00583">
    <property type="entry name" value="Acetyltransf_1"/>
    <property type="match status" value="1"/>
</dbReference>
<evidence type="ECO:0000313" key="3">
    <source>
        <dbReference type="Proteomes" id="UP000589626"/>
    </source>
</evidence>
<dbReference type="Proteomes" id="UP000589626">
    <property type="component" value="Unassembled WGS sequence"/>
</dbReference>
<comment type="caution">
    <text evidence="2">The sequence shown here is derived from an EMBL/GenBank/DDBJ whole genome shotgun (WGS) entry which is preliminary data.</text>
</comment>
<dbReference type="GO" id="GO:0005840">
    <property type="term" value="C:ribosome"/>
    <property type="evidence" value="ECO:0007669"/>
    <property type="project" value="UniProtKB-KW"/>
</dbReference>